<gene>
    <name evidence="1" type="ORF">DL796_04500</name>
</gene>
<dbReference type="PANTHER" id="PTHR39217">
    <property type="match status" value="1"/>
</dbReference>
<organism evidence="1 2">
    <name type="scientific">Kangiella spongicola</name>
    <dbReference type="NCBI Taxonomy" id="796379"/>
    <lineage>
        <taxon>Bacteria</taxon>
        <taxon>Pseudomonadati</taxon>
        <taxon>Pseudomonadota</taxon>
        <taxon>Gammaproteobacteria</taxon>
        <taxon>Kangiellales</taxon>
        <taxon>Kangiellaceae</taxon>
        <taxon>Kangiella</taxon>
    </lineage>
</organism>
<dbReference type="EMBL" id="QICH01000001">
    <property type="protein sequence ID" value="PXF64406.1"/>
    <property type="molecule type" value="Genomic_DNA"/>
</dbReference>
<dbReference type="OrthoDB" id="3373978at2"/>
<dbReference type="Proteomes" id="UP000247689">
    <property type="component" value="Unassembled WGS sequence"/>
</dbReference>
<dbReference type="GO" id="GO:0003824">
    <property type="term" value="F:catalytic activity"/>
    <property type="evidence" value="ECO:0007669"/>
    <property type="project" value="UniProtKB-ARBA"/>
</dbReference>
<dbReference type="SUPFAM" id="SSF56059">
    <property type="entry name" value="Glutathione synthetase ATP-binding domain-like"/>
    <property type="match status" value="1"/>
</dbReference>
<name>A0A318D586_9GAMM</name>
<dbReference type="InterPro" id="IPR013815">
    <property type="entry name" value="ATP_grasp_subdomain_1"/>
</dbReference>
<dbReference type="GO" id="GO:0005524">
    <property type="term" value="F:ATP binding"/>
    <property type="evidence" value="ECO:0007669"/>
    <property type="project" value="InterPro"/>
</dbReference>
<dbReference type="PANTHER" id="PTHR39217:SF1">
    <property type="entry name" value="GLUTATHIONE SYNTHETASE"/>
    <property type="match status" value="1"/>
</dbReference>
<dbReference type="RefSeq" id="WP_110200390.1">
    <property type="nucleotide sequence ID" value="NZ_QICH01000001.1"/>
</dbReference>
<dbReference type="InterPro" id="IPR053191">
    <property type="entry name" value="DcsG_Biosynth_Enzyme"/>
</dbReference>
<evidence type="ECO:0008006" key="3">
    <source>
        <dbReference type="Google" id="ProtNLM"/>
    </source>
</evidence>
<dbReference type="AlphaFoldDB" id="A0A318D586"/>
<evidence type="ECO:0000313" key="2">
    <source>
        <dbReference type="Proteomes" id="UP000247689"/>
    </source>
</evidence>
<dbReference type="Gene3D" id="3.30.470.20">
    <property type="entry name" value="ATP-grasp fold, B domain"/>
    <property type="match status" value="1"/>
</dbReference>
<accession>A0A318D586</accession>
<protein>
    <recommendedName>
        <fullName evidence="3">ATP-grasp domain-containing protein</fullName>
    </recommendedName>
</protein>
<evidence type="ECO:0000313" key="1">
    <source>
        <dbReference type="EMBL" id="PXF64406.1"/>
    </source>
</evidence>
<proteinExistence type="predicted"/>
<reference evidence="1 2" key="1">
    <citation type="submission" date="2018-05" db="EMBL/GenBank/DDBJ databases">
        <title>Kangiella spongicola genome sequence.</title>
        <authorList>
            <person name="Maclea K.S."/>
            <person name="Goen A.E."/>
            <person name="Kelley C."/>
            <person name="Underriner A."/>
            <person name="Silverwood T."/>
            <person name="Trachtenberg A.M."/>
        </authorList>
    </citation>
    <scope>NUCLEOTIDE SEQUENCE [LARGE SCALE GENOMIC DNA]</scope>
    <source>
        <strain evidence="1 2">ATCC BAA-2076</strain>
    </source>
</reference>
<sequence length="296" mass="34087">MNIAIASCKDLPDWEKDDTPFFQELASLDVNYEILPWDSDTDWSRFDACLLRTTWDYQERIEEFMAWIKQVSTQTMLLNTESIIVWNSHKKYLKELQEAGITIAPSEWLLQGGSYDVKHLMELHGWNQGFIKPLIGANARECLPFDNDEEGLHKAQQHIDRLTPNEDLVLQPYLANVESFGETSGIFFAGQYSHGTRKVPVEGDFRVQDDYGASDYVYQLSADELRLAKEAITYVADKFEMPLYARVDFLHHKNGDVFVNEVELIEPSLFFRHGGQESCQLFAQALVNHINTNTHV</sequence>
<dbReference type="Gene3D" id="3.40.50.20">
    <property type="match status" value="1"/>
</dbReference>
<comment type="caution">
    <text evidence="1">The sequence shown here is derived from an EMBL/GenBank/DDBJ whole genome shotgun (WGS) entry which is preliminary data.</text>
</comment>
<dbReference type="Gene3D" id="3.30.1490.20">
    <property type="entry name" value="ATP-grasp fold, A domain"/>
    <property type="match status" value="1"/>
</dbReference>
<keyword evidence="2" id="KW-1185">Reference proteome</keyword>